<evidence type="ECO:0000256" key="5">
    <source>
        <dbReference type="SAM" id="MobiDB-lite"/>
    </source>
</evidence>
<evidence type="ECO:0000256" key="4">
    <source>
        <dbReference type="ARBA" id="ARBA00023136"/>
    </source>
</evidence>
<dbReference type="RefSeq" id="WP_343992059.1">
    <property type="nucleotide sequence ID" value="NZ_BAAANB010000021.1"/>
</dbReference>
<evidence type="ECO:0000313" key="7">
    <source>
        <dbReference type="EMBL" id="GAA2034571.1"/>
    </source>
</evidence>
<evidence type="ECO:0000256" key="6">
    <source>
        <dbReference type="SAM" id="Phobius"/>
    </source>
</evidence>
<evidence type="ECO:0000256" key="1">
    <source>
        <dbReference type="ARBA" id="ARBA00004141"/>
    </source>
</evidence>
<keyword evidence="8" id="KW-1185">Reference proteome</keyword>
<dbReference type="Pfam" id="PF02361">
    <property type="entry name" value="CbiQ"/>
    <property type="match status" value="1"/>
</dbReference>
<dbReference type="Proteomes" id="UP001501285">
    <property type="component" value="Unassembled WGS sequence"/>
</dbReference>
<keyword evidence="4 6" id="KW-0472">Membrane</keyword>
<dbReference type="InterPro" id="IPR003339">
    <property type="entry name" value="ABC/ECF_trnsptr_transmembrane"/>
</dbReference>
<evidence type="ECO:0000256" key="2">
    <source>
        <dbReference type="ARBA" id="ARBA00022692"/>
    </source>
</evidence>
<comment type="subcellular location">
    <subcellularLocation>
        <location evidence="1">Membrane</location>
        <topology evidence="1">Multi-pass membrane protein</topology>
    </subcellularLocation>
</comment>
<organism evidence="7 8">
    <name type="scientific">Terrabacter terrae</name>
    <dbReference type="NCBI Taxonomy" id="318434"/>
    <lineage>
        <taxon>Bacteria</taxon>
        <taxon>Bacillati</taxon>
        <taxon>Actinomycetota</taxon>
        <taxon>Actinomycetes</taxon>
        <taxon>Micrococcales</taxon>
        <taxon>Intrasporangiaceae</taxon>
        <taxon>Terrabacter</taxon>
    </lineage>
</organism>
<dbReference type="EMBL" id="BAAANB010000021">
    <property type="protein sequence ID" value="GAA2034571.1"/>
    <property type="molecule type" value="Genomic_DNA"/>
</dbReference>
<gene>
    <name evidence="7" type="ORF">GCM10009740_26500</name>
</gene>
<sequence length="237" mass="24097">MSGAGLFAGHVPGTSPVHRAPLWLKLAGVVAVGAAPWYARSLGPMLVVTALVIGCALLARLPAGRLLRSMRGLLPLLVLLLAFQWWSNGPSYAARVVLGIVNAYLAAGVLTATTPVTELLDGVVRAARPLKRAVDPEVVALTLGIVVRSVPWVAGSFSSVRQSARARGLDRSPRALVVPTVVHVVAFARSTGEALAARGLTDPAEDGREGPHGRGAAGGASGGAPGPGRAGSTDLPG</sequence>
<feature type="region of interest" description="Disordered" evidence="5">
    <location>
        <begin position="200"/>
        <end position="237"/>
    </location>
</feature>
<accession>A0ABN2UEG8</accession>
<evidence type="ECO:0008006" key="9">
    <source>
        <dbReference type="Google" id="ProtNLM"/>
    </source>
</evidence>
<keyword evidence="2 6" id="KW-0812">Transmembrane</keyword>
<feature type="transmembrane region" description="Helical" evidence="6">
    <location>
        <begin position="70"/>
        <end position="86"/>
    </location>
</feature>
<evidence type="ECO:0000256" key="3">
    <source>
        <dbReference type="ARBA" id="ARBA00022989"/>
    </source>
</evidence>
<evidence type="ECO:0000313" key="8">
    <source>
        <dbReference type="Proteomes" id="UP001501285"/>
    </source>
</evidence>
<comment type="caution">
    <text evidence="7">The sequence shown here is derived from an EMBL/GenBank/DDBJ whole genome shotgun (WGS) entry which is preliminary data.</text>
</comment>
<protein>
    <recommendedName>
        <fullName evidence="9">Biotin transport system permease protein</fullName>
    </recommendedName>
</protein>
<name>A0ABN2UEG8_9MICO</name>
<keyword evidence="3 6" id="KW-1133">Transmembrane helix</keyword>
<feature type="transmembrane region" description="Helical" evidence="6">
    <location>
        <begin position="45"/>
        <end position="63"/>
    </location>
</feature>
<proteinExistence type="predicted"/>
<dbReference type="CDD" id="cd16914">
    <property type="entry name" value="EcfT"/>
    <property type="match status" value="1"/>
</dbReference>
<reference evidence="7 8" key="1">
    <citation type="journal article" date="2019" name="Int. J. Syst. Evol. Microbiol.">
        <title>The Global Catalogue of Microorganisms (GCM) 10K type strain sequencing project: providing services to taxonomists for standard genome sequencing and annotation.</title>
        <authorList>
            <consortium name="The Broad Institute Genomics Platform"/>
            <consortium name="The Broad Institute Genome Sequencing Center for Infectious Disease"/>
            <person name="Wu L."/>
            <person name="Ma J."/>
        </authorList>
    </citation>
    <scope>NUCLEOTIDE SEQUENCE [LARGE SCALE GENOMIC DNA]</scope>
    <source>
        <strain evidence="7 8">JCM 14283</strain>
    </source>
</reference>
<feature type="compositionally biased region" description="Gly residues" evidence="5">
    <location>
        <begin position="213"/>
        <end position="229"/>
    </location>
</feature>